<evidence type="ECO:0000256" key="2">
    <source>
        <dbReference type="SAM" id="MobiDB-lite"/>
    </source>
</evidence>
<dbReference type="Proteomes" id="UP000030512">
    <property type="component" value="Chromosome"/>
</dbReference>
<dbReference type="STRING" id="1538553.JT25_005195"/>
<dbReference type="RefSeq" id="WP_036274918.1">
    <property type="nucleotide sequence ID" value="NZ_CP014476.1"/>
</dbReference>
<feature type="region of interest" description="Disordered" evidence="2">
    <location>
        <begin position="297"/>
        <end position="321"/>
    </location>
</feature>
<evidence type="ECO:0000313" key="5">
    <source>
        <dbReference type="Proteomes" id="UP000030512"/>
    </source>
</evidence>
<dbReference type="AlphaFoldDB" id="A0A126T1D0"/>
<keyword evidence="3" id="KW-1133">Transmembrane helix</keyword>
<dbReference type="OrthoDB" id="9795292at2"/>
<dbReference type="NCBIfam" id="TIGR03007">
    <property type="entry name" value="pepcterm_ChnLen"/>
    <property type="match status" value="1"/>
</dbReference>
<name>A0A126T1D0_9GAMM</name>
<keyword evidence="3" id="KW-0472">Membrane</keyword>
<dbReference type="PANTHER" id="PTHR32309:SF31">
    <property type="entry name" value="CAPSULAR EXOPOLYSACCHARIDE FAMILY"/>
    <property type="match status" value="1"/>
</dbReference>
<gene>
    <name evidence="4" type="ORF">JT25_005195</name>
</gene>
<keyword evidence="1" id="KW-0175">Coiled coil</keyword>
<dbReference type="KEGG" id="mdn:JT25_005195"/>
<accession>A0A126T1D0</accession>
<keyword evidence="3" id="KW-0812">Transmembrane</keyword>
<feature type="coiled-coil region" evidence="1">
    <location>
        <begin position="160"/>
        <end position="228"/>
    </location>
</feature>
<feature type="coiled-coil region" evidence="1">
    <location>
        <begin position="360"/>
        <end position="394"/>
    </location>
</feature>
<feature type="compositionally biased region" description="Low complexity" evidence="2">
    <location>
        <begin position="303"/>
        <end position="321"/>
    </location>
</feature>
<protein>
    <submittedName>
        <fullName evidence="4">Exosortase</fullName>
    </submittedName>
</protein>
<dbReference type="InterPro" id="IPR014345">
    <property type="entry name" value="XrtA_polysacc_chain"/>
</dbReference>
<evidence type="ECO:0000256" key="1">
    <source>
        <dbReference type="SAM" id="Coils"/>
    </source>
</evidence>
<feature type="transmembrane region" description="Helical" evidence="3">
    <location>
        <begin position="490"/>
        <end position="514"/>
    </location>
</feature>
<sequence>MQQDLSEVYFYLKGTLKYKRLAIIFALIVCSSAWSYIFMMPDKFESKAKVHIDSATVIRPLMRGMVIEPDISALIRIIQQLMFTRPNLEKIISLSQLSRSQDNSGTTAELIEKLKKDITIAGGRGDIFDIAYTSQDPEVAKSVVQAVLTVFSEQTEGKALADASDAQRFIEQQIREYEIRLQDAEKAKEEFKRTNIDLLNGSDQFQSLQKMKEQYLDANTALDQAVSRRNVLAEQVAAIQESDEDWGLPTSTQEVSADNARIESLKDKRTELLLKYTERHPEIIEIDKLIDTLKTQENQSKTSQAESDGASEAGSSESIGAEKMANPYVQALKMGFDNAQAEVASSQTLVESIRNRIAKLEEGLNERLTIETEMKNLNRDYETISGKYSELLDRREQAHITERVDDQTSRLKFKIADPPSKPNKPSSPNRKLFYSFALLVGVILGFGVAFLVYFIRPVFMSTRQVRLVTGLPSLGSVSLTSQGISQTNSIDWLLISTFVVLISGYIGVMIFEILK</sequence>
<reference evidence="4 5" key="1">
    <citation type="journal article" date="2015" name="Environ. Microbiol.">
        <title>Methane oxidation coupled to nitrate reduction under hypoxia by the Gammaproteobacterium Methylomonas denitrificans, sp. nov. type strain FJG1.</title>
        <authorList>
            <person name="Kits K.D."/>
            <person name="Klotz M.G."/>
            <person name="Stein L.Y."/>
        </authorList>
    </citation>
    <scope>NUCLEOTIDE SEQUENCE [LARGE SCALE GENOMIC DNA]</scope>
    <source>
        <strain evidence="4 5">FJG1</strain>
    </source>
</reference>
<evidence type="ECO:0000313" key="4">
    <source>
        <dbReference type="EMBL" id="AMK75888.1"/>
    </source>
</evidence>
<feature type="transmembrane region" description="Helical" evidence="3">
    <location>
        <begin position="432"/>
        <end position="455"/>
    </location>
</feature>
<proteinExistence type="predicted"/>
<dbReference type="PANTHER" id="PTHR32309">
    <property type="entry name" value="TYROSINE-PROTEIN KINASE"/>
    <property type="match status" value="1"/>
</dbReference>
<dbReference type="InterPro" id="IPR050445">
    <property type="entry name" value="Bact_polysacc_biosynth/exp"/>
</dbReference>
<dbReference type="EMBL" id="CP014476">
    <property type="protein sequence ID" value="AMK75888.1"/>
    <property type="molecule type" value="Genomic_DNA"/>
</dbReference>
<organism evidence="4 5">
    <name type="scientific">Methylomonas denitrificans</name>
    <dbReference type="NCBI Taxonomy" id="1538553"/>
    <lineage>
        <taxon>Bacteria</taxon>
        <taxon>Pseudomonadati</taxon>
        <taxon>Pseudomonadota</taxon>
        <taxon>Gammaproteobacteria</taxon>
        <taxon>Methylococcales</taxon>
        <taxon>Methylococcaceae</taxon>
        <taxon>Methylomonas</taxon>
    </lineage>
</organism>
<feature type="transmembrane region" description="Helical" evidence="3">
    <location>
        <begin position="21"/>
        <end position="39"/>
    </location>
</feature>
<evidence type="ECO:0000256" key="3">
    <source>
        <dbReference type="SAM" id="Phobius"/>
    </source>
</evidence>
<keyword evidence="5" id="KW-1185">Reference proteome</keyword>